<dbReference type="InterPro" id="IPR058245">
    <property type="entry name" value="NreC/VraR/RcsB-like_REC"/>
</dbReference>
<dbReference type="RefSeq" id="WP_301592500.1">
    <property type="nucleotide sequence ID" value="NZ_JAPFQI010000032.1"/>
</dbReference>
<dbReference type="SUPFAM" id="SSF46894">
    <property type="entry name" value="C-terminal effector domain of the bipartite response regulators"/>
    <property type="match status" value="1"/>
</dbReference>
<evidence type="ECO:0000256" key="2">
    <source>
        <dbReference type="ARBA" id="ARBA00023015"/>
    </source>
</evidence>
<dbReference type="SMART" id="SM00421">
    <property type="entry name" value="HTH_LUXR"/>
    <property type="match status" value="1"/>
</dbReference>
<feature type="domain" description="HTH luxR-type" evidence="6">
    <location>
        <begin position="207"/>
        <end position="272"/>
    </location>
</feature>
<dbReference type="InterPro" id="IPR016032">
    <property type="entry name" value="Sig_transdc_resp-reg_C-effctor"/>
</dbReference>
<dbReference type="Proteomes" id="UP001526430">
    <property type="component" value="Unassembled WGS sequence"/>
</dbReference>
<evidence type="ECO:0000259" key="7">
    <source>
        <dbReference type="PROSITE" id="PS50110"/>
    </source>
</evidence>
<name>A0ABT3P1L9_9PROT</name>
<protein>
    <submittedName>
        <fullName evidence="8">Response regulator transcription factor</fullName>
    </submittedName>
</protein>
<proteinExistence type="predicted"/>
<dbReference type="CDD" id="cd17535">
    <property type="entry name" value="REC_NarL-like"/>
    <property type="match status" value="1"/>
</dbReference>
<dbReference type="EMBL" id="JAPFQI010000032">
    <property type="protein sequence ID" value="MCW8088302.1"/>
    <property type="molecule type" value="Genomic_DNA"/>
</dbReference>
<dbReference type="PROSITE" id="PS50110">
    <property type="entry name" value="RESPONSE_REGULATORY"/>
    <property type="match status" value="1"/>
</dbReference>
<keyword evidence="2" id="KW-0805">Transcription regulation</keyword>
<dbReference type="InterPro" id="IPR000792">
    <property type="entry name" value="Tscrpt_reg_LuxR_C"/>
</dbReference>
<dbReference type="SUPFAM" id="SSF52172">
    <property type="entry name" value="CheY-like"/>
    <property type="match status" value="1"/>
</dbReference>
<dbReference type="Pfam" id="PF00072">
    <property type="entry name" value="Response_reg"/>
    <property type="match status" value="1"/>
</dbReference>
<evidence type="ECO:0000256" key="5">
    <source>
        <dbReference type="PROSITE-ProRule" id="PRU00169"/>
    </source>
</evidence>
<organism evidence="8 9">
    <name type="scientific">Sabulicella glaciei</name>
    <dbReference type="NCBI Taxonomy" id="2984948"/>
    <lineage>
        <taxon>Bacteria</taxon>
        <taxon>Pseudomonadati</taxon>
        <taxon>Pseudomonadota</taxon>
        <taxon>Alphaproteobacteria</taxon>
        <taxon>Acetobacterales</taxon>
        <taxon>Acetobacteraceae</taxon>
        <taxon>Sabulicella</taxon>
    </lineage>
</organism>
<dbReference type="CDD" id="cd06170">
    <property type="entry name" value="LuxR_C_like"/>
    <property type="match status" value="1"/>
</dbReference>
<keyword evidence="4" id="KW-0804">Transcription</keyword>
<comment type="caution">
    <text evidence="5">Lacks conserved residue(s) required for the propagation of feature annotation.</text>
</comment>
<evidence type="ECO:0000259" key="6">
    <source>
        <dbReference type="PROSITE" id="PS50043"/>
    </source>
</evidence>
<gene>
    <name evidence="8" type="ORF">OF850_22195</name>
</gene>
<keyword evidence="1" id="KW-0597">Phosphoprotein</keyword>
<dbReference type="Gene3D" id="3.40.50.2300">
    <property type="match status" value="1"/>
</dbReference>
<dbReference type="SMART" id="SM00448">
    <property type="entry name" value="REC"/>
    <property type="match status" value="1"/>
</dbReference>
<feature type="domain" description="Response regulatory" evidence="7">
    <location>
        <begin position="61"/>
        <end position="177"/>
    </location>
</feature>
<accession>A0ABT3P1L9</accession>
<keyword evidence="3" id="KW-0238">DNA-binding</keyword>
<reference evidence="8 9" key="1">
    <citation type="submission" date="2022-10" db="EMBL/GenBank/DDBJ databases">
        <title>Roseococcus glaciei nov., sp. nov., isolated from glacier.</title>
        <authorList>
            <person name="Liu Q."/>
            <person name="Xin Y.-H."/>
        </authorList>
    </citation>
    <scope>NUCLEOTIDE SEQUENCE [LARGE SCALE GENOMIC DNA]</scope>
    <source>
        <strain evidence="8 9">MDT2-1-1</strain>
    </source>
</reference>
<evidence type="ECO:0000256" key="4">
    <source>
        <dbReference type="ARBA" id="ARBA00023163"/>
    </source>
</evidence>
<comment type="caution">
    <text evidence="8">The sequence shown here is derived from an EMBL/GenBank/DDBJ whole genome shotgun (WGS) entry which is preliminary data.</text>
</comment>
<dbReference type="PRINTS" id="PR00038">
    <property type="entry name" value="HTHLUXR"/>
</dbReference>
<sequence length="288" mass="30568">MIGRARSRVTDEVDECPLSRSLDGPGRCGAPHKGLSGYCEAHAVTAEKVTATNGDAARACSILLADVHPLFRSGMRYMLQEALAPAEVVEAGSREETLAHLERGVFDLVLTSLFSAQGDWDEFLASLLERAPAGRLMLLSSIDEPRRICRVLAAGAAGFVLKETPPNIILHAIRLVLDGGIYVPPVVLRALSRDGTVETLAASEVPPAGVGTSLTERQQAVLCLIVQGASNKAIARSLDLSVGTVKGHVANLLRLYGAESRLELVHAVTKRRSLPAAKPEGSEARRSG</sequence>
<dbReference type="InterPro" id="IPR039420">
    <property type="entry name" value="WalR-like"/>
</dbReference>
<dbReference type="PANTHER" id="PTHR43214:SF41">
    <property type="entry name" value="NITRATE_NITRITE RESPONSE REGULATOR PROTEIN NARP"/>
    <property type="match status" value="1"/>
</dbReference>
<dbReference type="PROSITE" id="PS50043">
    <property type="entry name" value="HTH_LUXR_2"/>
    <property type="match status" value="1"/>
</dbReference>
<keyword evidence="9" id="KW-1185">Reference proteome</keyword>
<dbReference type="InterPro" id="IPR001789">
    <property type="entry name" value="Sig_transdc_resp-reg_receiver"/>
</dbReference>
<dbReference type="InterPro" id="IPR011006">
    <property type="entry name" value="CheY-like_superfamily"/>
</dbReference>
<evidence type="ECO:0000313" key="8">
    <source>
        <dbReference type="EMBL" id="MCW8088302.1"/>
    </source>
</evidence>
<evidence type="ECO:0000256" key="3">
    <source>
        <dbReference type="ARBA" id="ARBA00023125"/>
    </source>
</evidence>
<evidence type="ECO:0000313" key="9">
    <source>
        <dbReference type="Proteomes" id="UP001526430"/>
    </source>
</evidence>
<dbReference type="PANTHER" id="PTHR43214">
    <property type="entry name" value="TWO-COMPONENT RESPONSE REGULATOR"/>
    <property type="match status" value="1"/>
</dbReference>
<evidence type="ECO:0000256" key="1">
    <source>
        <dbReference type="ARBA" id="ARBA00022553"/>
    </source>
</evidence>
<dbReference type="Pfam" id="PF00196">
    <property type="entry name" value="GerE"/>
    <property type="match status" value="1"/>
</dbReference>